<dbReference type="EMBL" id="BAABIC010000008">
    <property type="protein sequence ID" value="GAA4689727.1"/>
    <property type="molecule type" value="Genomic_DNA"/>
</dbReference>
<dbReference type="Proteomes" id="UP001500325">
    <property type="component" value="Unassembled WGS sequence"/>
</dbReference>
<proteinExistence type="predicted"/>
<evidence type="ECO:0000313" key="2">
    <source>
        <dbReference type="Proteomes" id="UP001500325"/>
    </source>
</evidence>
<gene>
    <name evidence="1" type="ORF">GCM10023215_27570</name>
</gene>
<evidence type="ECO:0008006" key="3">
    <source>
        <dbReference type="Google" id="ProtNLM"/>
    </source>
</evidence>
<keyword evidence="2" id="KW-1185">Reference proteome</keyword>
<sequence length="77" mass="8348">MEIFAMTTGTTGTPRGIAPVGACTRLGYAPSLRRPRGGWPISVHRALRTEKQVPFAVVTDHNWTGVSVPSGLCRRRS</sequence>
<evidence type="ECO:0000313" key="1">
    <source>
        <dbReference type="EMBL" id="GAA4689727.1"/>
    </source>
</evidence>
<accession>A0ABP8WHZ0</accession>
<organism evidence="1 2">
    <name type="scientific">Pseudonocardia yuanmonensis</name>
    <dbReference type="NCBI Taxonomy" id="1095914"/>
    <lineage>
        <taxon>Bacteria</taxon>
        <taxon>Bacillati</taxon>
        <taxon>Actinomycetota</taxon>
        <taxon>Actinomycetes</taxon>
        <taxon>Pseudonocardiales</taxon>
        <taxon>Pseudonocardiaceae</taxon>
        <taxon>Pseudonocardia</taxon>
    </lineage>
</organism>
<comment type="caution">
    <text evidence="1">The sequence shown here is derived from an EMBL/GenBank/DDBJ whole genome shotgun (WGS) entry which is preliminary data.</text>
</comment>
<protein>
    <recommendedName>
        <fullName evidence="3">AMP-binding enzyme</fullName>
    </recommendedName>
</protein>
<name>A0ABP8WHZ0_9PSEU</name>
<reference evidence="2" key="1">
    <citation type="journal article" date="2019" name="Int. J. Syst. Evol. Microbiol.">
        <title>The Global Catalogue of Microorganisms (GCM) 10K type strain sequencing project: providing services to taxonomists for standard genome sequencing and annotation.</title>
        <authorList>
            <consortium name="The Broad Institute Genomics Platform"/>
            <consortium name="The Broad Institute Genome Sequencing Center for Infectious Disease"/>
            <person name="Wu L."/>
            <person name="Ma J."/>
        </authorList>
    </citation>
    <scope>NUCLEOTIDE SEQUENCE [LARGE SCALE GENOMIC DNA]</scope>
    <source>
        <strain evidence="2">JCM 18055</strain>
    </source>
</reference>